<protein>
    <recommendedName>
        <fullName evidence="4">WXG100 family type VII secretion target</fullName>
    </recommendedName>
</protein>
<dbReference type="AlphaFoldDB" id="A0A4Q2SE88"/>
<dbReference type="InterPro" id="IPR010310">
    <property type="entry name" value="T7SS_ESAT-6-like"/>
</dbReference>
<keyword evidence="3" id="KW-1185">Reference proteome</keyword>
<dbReference type="RefSeq" id="WP_129455239.1">
    <property type="nucleotide sequence ID" value="NZ_JACXYX010000001.1"/>
</dbReference>
<proteinExistence type="predicted"/>
<gene>
    <name evidence="2" type="ORF">EUA07_11135</name>
</gene>
<name>A0A4Q2SE88_9ACTN</name>
<feature type="region of interest" description="Disordered" evidence="1">
    <location>
        <begin position="90"/>
        <end position="109"/>
    </location>
</feature>
<dbReference type="InterPro" id="IPR036689">
    <property type="entry name" value="ESAT-6-like_sf"/>
</dbReference>
<organism evidence="2 3">
    <name type="scientific">Nocardioides ganghwensis</name>
    <dbReference type="NCBI Taxonomy" id="252230"/>
    <lineage>
        <taxon>Bacteria</taxon>
        <taxon>Bacillati</taxon>
        <taxon>Actinomycetota</taxon>
        <taxon>Actinomycetes</taxon>
        <taxon>Propionibacteriales</taxon>
        <taxon>Nocardioidaceae</taxon>
        <taxon>Nocardioides</taxon>
    </lineage>
</organism>
<dbReference type="Proteomes" id="UP000293291">
    <property type="component" value="Unassembled WGS sequence"/>
</dbReference>
<evidence type="ECO:0000256" key="1">
    <source>
        <dbReference type="SAM" id="MobiDB-lite"/>
    </source>
</evidence>
<dbReference type="Pfam" id="PF06013">
    <property type="entry name" value="WXG100"/>
    <property type="match status" value="1"/>
</dbReference>
<dbReference type="SUPFAM" id="SSF140453">
    <property type="entry name" value="EsxAB dimer-like"/>
    <property type="match status" value="1"/>
</dbReference>
<dbReference type="EMBL" id="SDWU01000011">
    <property type="protein sequence ID" value="RYC01473.1"/>
    <property type="molecule type" value="Genomic_DNA"/>
</dbReference>
<accession>A0A4Q2SE88</accession>
<evidence type="ECO:0000313" key="3">
    <source>
        <dbReference type="Proteomes" id="UP000293291"/>
    </source>
</evidence>
<evidence type="ECO:0008006" key="4">
    <source>
        <dbReference type="Google" id="ProtNLM"/>
    </source>
</evidence>
<dbReference type="Gene3D" id="1.10.287.1060">
    <property type="entry name" value="ESAT-6-like"/>
    <property type="match status" value="1"/>
</dbReference>
<evidence type="ECO:0000313" key="2">
    <source>
        <dbReference type="EMBL" id="RYC01473.1"/>
    </source>
</evidence>
<comment type="caution">
    <text evidence="2">The sequence shown here is derived from an EMBL/GenBank/DDBJ whole genome shotgun (WGS) entry which is preliminary data.</text>
</comment>
<sequence length="109" mass="11175">MTTSGTVHLDPTAHAAAATLLDDRLRELDARRRTAEASVERLLSTWHGEAATAFGSQWATWSSAASSVVADLGGDVAALAGARGDLVAADTGASQHPRAMAGHLEGRLG</sequence>
<reference evidence="2 3" key="1">
    <citation type="submission" date="2019-01" db="EMBL/GenBank/DDBJ databases">
        <title>Novel species of Nocardioides.</title>
        <authorList>
            <person name="Liu Q."/>
            <person name="Xin Y.-H."/>
        </authorList>
    </citation>
    <scope>NUCLEOTIDE SEQUENCE [LARGE SCALE GENOMIC DNA]</scope>
    <source>
        <strain evidence="2 3">CGMCC 4.6875</strain>
    </source>
</reference>